<dbReference type="EC" id="1.5.1.34" evidence="4"/>
<sequence length="217" mass="24812">MDLELKTKPEYLESLQWRYATKKFDSSKKLSEDDLNELLESIRLSASSYGLQPYEVLVITDEDIREKLKAAAWNQSQVAEASHLIVFANYAKITEEHVDAYMENIAETRNVSRGDLQGLEDMIKSTTLSRPQEDLQVWGSKQTYIALGNLLSAAANMRIDTCPMEGFDNAKFDEILNLKEKNLQSSVIIPVGYRSEDDSYQDLEKVRKSKSDLFHFV</sequence>
<dbReference type="InterPro" id="IPR029479">
    <property type="entry name" value="Nitroreductase"/>
</dbReference>
<accession>A0A1L7I175</accession>
<dbReference type="KEGG" id="gfl:GRFL_0636"/>
<keyword evidence="2" id="KW-0521">NADP</keyword>
<dbReference type="Pfam" id="PF00881">
    <property type="entry name" value="Nitroreductase"/>
    <property type="match status" value="1"/>
</dbReference>
<evidence type="ECO:0000256" key="2">
    <source>
        <dbReference type="ARBA" id="ARBA00022857"/>
    </source>
</evidence>
<dbReference type="SUPFAM" id="SSF55469">
    <property type="entry name" value="FMN-dependent nitroreductase-like"/>
    <property type="match status" value="1"/>
</dbReference>
<protein>
    <submittedName>
        <fullName evidence="4">Oxygen-insensitive NAD(P)H nitroreductase</fullName>
        <ecNumber evidence="4">1.-.-.-</ecNumber>
        <ecNumber evidence="4">1.5.1.34</ecNumber>
    </submittedName>
</protein>
<dbReference type="Gene3D" id="3.40.109.10">
    <property type="entry name" value="NADH Oxidase"/>
    <property type="match status" value="1"/>
</dbReference>
<dbReference type="CDD" id="cd02149">
    <property type="entry name" value="NfsB-like"/>
    <property type="match status" value="1"/>
</dbReference>
<name>A0A1L7I175_9FLAO</name>
<dbReference type="OrthoDB" id="9809288at2"/>
<dbReference type="PANTHER" id="PTHR43673">
    <property type="entry name" value="NAD(P)H NITROREDUCTASE YDGI-RELATED"/>
    <property type="match status" value="1"/>
</dbReference>
<evidence type="ECO:0000256" key="3">
    <source>
        <dbReference type="ARBA" id="ARBA00023002"/>
    </source>
</evidence>
<dbReference type="GO" id="GO:0004155">
    <property type="term" value="F:6,7-dihydropteridine reductase activity"/>
    <property type="evidence" value="ECO:0007669"/>
    <property type="project" value="UniProtKB-EC"/>
</dbReference>
<gene>
    <name evidence="4" type="ORF">GRFL_0636</name>
</gene>
<dbReference type="RefSeq" id="WP_083643238.1">
    <property type="nucleotide sequence ID" value="NZ_AMRU01000003.1"/>
</dbReference>
<comment type="similarity">
    <text evidence="1">Belongs to the nitroreductase family.</text>
</comment>
<dbReference type="EMBL" id="CP016359">
    <property type="protein sequence ID" value="APU67360.1"/>
    <property type="molecule type" value="Genomic_DNA"/>
</dbReference>
<dbReference type="InterPro" id="IPR033878">
    <property type="entry name" value="NfsB-like"/>
</dbReference>
<keyword evidence="3 4" id="KW-0560">Oxidoreductase</keyword>
<dbReference type="PANTHER" id="PTHR43673:SF10">
    <property type="entry name" value="NADH DEHYDROGENASE_NAD(P)H NITROREDUCTASE XCC3605-RELATED"/>
    <property type="match status" value="1"/>
</dbReference>
<dbReference type="InterPro" id="IPR000415">
    <property type="entry name" value="Nitroreductase-like"/>
</dbReference>
<keyword evidence="5" id="KW-1185">Reference proteome</keyword>
<dbReference type="AlphaFoldDB" id="A0A1L7I175"/>
<proteinExistence type="inferred from homology"/>
<evidence type="ECO:0000313" key="5">
    <source>
        <dbReference type="Proteomes" id="UP000186230"/>
    </source>
</evidence>
<dbReference type="Proteomes" id="UP000186230">
    <property type="component" value="Chromosome"/>
</dbReference>
<reference evidence="4 5" key="1">
    <citation type="submission" date="2016-07" db="EMBL/GenBank/DDBJ databases">
        <title>Multi-omics approach to identify versatile polysaccharide utilization systems of a marine flavobacterium Gramella flava.</title>
        <authorList>
            <person name="Tang K."/>
        </authorList>
    </citation>
    <scope>NUCLEOTIDE SEQUENCE [LARGE SCALE GENOMIC DNA]</scope>
    <source>
        <strain evidence="4 5">JLT2011</strain>
    </source>
</reference>
<dbReference type="STRING" id="1229726.GRFL_0636"/>
<evidence type="ECO:0000256" key="1">
    <source>
        <dbReference type="ARBA" id="ARBA00007118"/>
    </source>
</evidence>
<dbReference type="EC" id="1.-.-.-" evidence="4"/>
<evidence type="ECO:0000313" key="4">
    <source>
        <dbReference type="EMBL" id="APU67360.1"/>
    </source>
</evidence>
<organism evidence="4 5">
    <name type="scientific">Christiangramia flava JLT2011</name>
    <dbReference type="NCBI Taxonomy" id="1229726"/>
    <lineage>
        <taxon>Bacteria</taxon>
        <taxon>Pseudomonadati</taxon>
        <taxon>Bacteroidota</taxon>
        <taxon>Flavobacteriia</taxon>
        <taxon>Flavobacteriales</taxon>
        <taxon>Flavobacteriaceae</taxon>
        <taxon>Christiangramia</taxon>
    </lineage>
</organism>